<evidence type="ECO:0000313" key="1">
    <source>
        <dbReference type="EMBL" id="GIY34446.1"/>
    </source>
</evidence>
<accession>A0AAV4SMH0</accession>
<reference evidence="1 2" key="1">
    <citation type="submission" date="2021-06" db="EMBL/GenBank/DDBJ databases">
        <title>Caerostris darwini draft genome.</title>
        <authorList>
            <person name="Kono N."/>
            <person name="Arakawa K."/>
        </authorList>
    </citation>
    <scope>NUCLEOTIDE SEQUENCE [LARGE SCALE GENOMIC DNA]</scope>
</reference>
<keyword evidence="2" id="KW-1185">Reference proteome</keyword>
<dbReference type="AlphaFoldDB" id="A0AAV4SMH0"/>
<sequence>MGLLSFSRKPFPRAIQCLLSVAINRTACPLLPESILENIFRIRHQLNAEAPAMENNSIDARPAGWVVRQTAPTPTAPPAFCLLSGWG</sequence>
<protein>
    <submittedName>
        <fullName evidence="1">Uncharacterized protein</fullName>
    </submittedName>
</protein>
<organism evidence="1 2">
    <name type="scientific">Caerostris darwini</name>
    <dbReference type="NCBI Taxonomy" id="1538125"/>
    <lineage>
        <taxon>Eukaryota</taxon>
        <taxon>Metazoa</taxon>
        <taxon>Ecdysozoa</taxon>
        <taxon>Arthropoda</taxon>
        <taxon>Chelicerata</taxon>
        <taxon>Arachnida</taxon>
        <taxon>Araneae</taxon>
        <taxon>Araneomorphae</taxon>
        <taxon>Entelegynae</taxon>
        <taxon>Araneoidea</taxon>
        <taxon>Araneidae</taxon>
        <taxon>Caerostris</taxon>
    </lineage>
</organism>
<gene>
    <name evidence="1" type="ORF">CDAR_498531</name>
</gene>
<comment type="caution">
    <text evidence="1">The sequence shown here is derived from an EMBL/GenBank/DDBJ whole genome shotgun (WGS) entry which is preliminary data.</text>
</comment>
<evidence type="ECO:0000313" key="2">
    <source>
        <dbReference type="Proteomes" id="UP001054837"/>
    </source>
</evidence>
<dbReference type="Proteomes" id="UP001054837">
    <property type="component" value="Unassembled WGS sequence"/>
</dbReference>
<proteinExistence type="predicted"/>
<name>A0AAV4SMH0_9ARAC</name>
<dbReference type="EMBL" id="BPLQ01008070">
    <property type="protein sequence ID" value="GIY34446.1"/>
    <property type="molecule type" value="Genomic_DNA"/>
</dbReference>